<dbReference type="SUPFAM" id="SSF52283">
    <property type="entry name" value="Formate/glycerate dehydrogenase catalytic domain-like"/>
    <property type="match status" value="1"/>
</dbReference>
<dbReference type="SUPFAM" id="SSF51735">
    <property type="entry name" value="NAD(P)-binding Rossmann-fold domains"/>
    <property type="match status" value="1"/>
</dbReference>
<dbReference type="Pfam" id="PF02826">
    <property type="entry name" value="2-Hacid_dh_C"/>
    <property type="match status" value="1"/>
</dbReference>
<evidence type="ECO:0000256" key="4">
    <source>
        <dbReference type="RuleBase" id="RU003719"/>
    </source>
</evidence>
<evidence type="ECO:0000259" key="5">
    <source>
        <dbReference type="Pfam" id="PF00389"/>
    </source>
</evidence>
<feature type="domain" description="D-isomer specific 2-hydroxyacid dehydrogenase catalytic" evidence="5">
    <location>
        <begin position="20"/>
        <end position="318"/>
    </location>
</feature>
<dbReference type="PANTHER" id="PTHR43761">
    <property type="entry name" value="D-ISOMER SPECIFIC 2-HYDROXYACID DEHYDROGENASE FAMILY PROTEIN (AFU_ORTHOLOGUE AFUA_1G13630)"/>
    <property type="match status" value="1"/>
</dbReference>
<dbReference type="PROSITE" id="PS00670">
    <property type="entry name" value="D_2_HYDROXYACID_DH_2"/>
    <property type="match status" value="1"/>
</dbReference>
<comment type="similarity">
    <text evidence="1 4">Belongs to the D-isomer specific 2-hydroxyacid dehydrogenase family.</text>
</comment>
<dbReference type="PANTHER" id="PTHR43761:SF1">
    <property type="entry name" value="D-ISOMER SPECIFIC 2-HYDROXYACID DEHYDROGENASE CATALYTIC DOMAIN-CONTAINING PROTEIN-RELATED"/>
    <property type="match status" value="1"/>
</dbReference>
<feature type="domain" description="D-isomer specific 2-hydroxyacid dehydrogenase NAD-binding" evidence="6">
    <location>
        <begin position="107"/>
        <end position="286"/>
    </location>
</feature>
<evidence type="ECO:0000256" key="3">
    <source>
        <dbReference type="ARBA" id="ARBA00023027"/>
    </source>
</evidence>
<evidence type="ECO:0000256" key="2">
    <source>
        <dbReference type="ARBA" id="ARBA00023002"/>
    </source>
</evidence>
<evidence type="ECO:0000256" key="1">
    <source>
        <dbReference type="ARBA" id="ARBA00005854"/>
    </source>
</evidence>
<organism evidence="7 8">
    <name type="scientific">Solibaculum intestinale</name>
    <dbReference type="NCBI Taxonomy" id="3133165"/>
    <lineage>
        <taxon>Bacteria</taxon>
        <taxon>Bacillati</taxon>
        <taxon>Bacillota</taxon>
        <taxon>Clostridia</taxon>
        <taxon>Eubacteriales</taxon>
        <taxon>Oscillospiraceae</taxon>
        <taxon>Solibaculum</taxon>
    </lineage>
</organism>
<dbReference type="Pfam" id="PF00389">
    <property type="entry name" value="2-Hacid_dh"/>
    <property type="match status" value="1"/>
</dbReference>
<name>A0ABV1DWM1_9FIRM</name>
<reference evidence="7 8" key="1">
    <citation type="submission" date="2024-03" db="EMBL/GenBank/DDBJ databases">
        <title>Human intestinal bacterial collection.</title>
        <authorList>
            <person name="Pauvert C."/>
            <person name="Hitch T.C.A."/>
            <person name="Clavel T."/>
        </authorList>
    </citation>
    <scope>NUCLEOTIDE SEQUENCE [LARGE SCALE GENOMIC DNA]</scope>
    <source>
        <strain evidence="7 8">CLA-JM-H44</strain>
    </source>
</reference>
<keyword evidence="2 4" id="KW-0560">Oxidoreductase</keyword>
<dbReference type="Proteomes" id="UP001489509">
    <property type="component" value="Unassembled WGS sequence"/>
</dbReference>
<evidence type="ECO:0000313" key="7">
    <source>
        <dbReference type="EMBL" id="MEQ2439450.1"/>
    </source>
</evidence>
<dbReference type="EMBL" id="JBBMFD010000001">
    <property type="protein sequence ID" value="MEQ2439450.1"/>
    <property type="molecule type" value="Genomic_DNA"/>
</dbReference>
<dbReference type="PROSITE" id="PS00671">
    <property type="entry name" value="D_2_HYDROXYACID_DH_3"/>
    <property type="match status" value="1"/>
</dbReference>
<dbReference type="CDD" id="cd12162">
    <property type="entry name" value="2-Hacid_dh_4"/>
    <property type="match status" value="1"/>
</dbReference>
<keyword evidence="3" id="KW-0520">NAD</keyword>
<dbReference type="InterPro" id="IPR006140">
    <property type="entry name" value="D-isomer_DH_NAD-bd"/>
</dbReference>
<protein>
    <submittedName>
        <fullName evidence="7">D-2-hydroxyacid dehydrogenase</fullName>
    </submittedName>
</protein>
<dbReference type="Gene3D" id="3.40.50.720">
    <property type="entry name" value="NAD(P)-binding Rossmann-like Domain"/>
    <property type="match status" value="2"/>
</dbReference>
<keyword evidence="8" id="KW-1185">Reference proteome</keyword>
<sequence>MKLVVLEGVPLNTGDLSWDALSALGELTVYDRTAPEQIIERAKDAQALFVNKSILTRDILYALPNLRYIGLFSTGFNVVDLSAAKELGLVVTNIPAYSTYAVTQMVFALLLELTNQVSRHSEAVRAGAWCASKDFCFWLTPLTELTGKTMGIIGMGQTGQQTARVALAMGMQVVAYSPRKKELDFSGVRWADRDTVLKEADVLCLHCPLNEETKGLINRDTLALMKEGSYLINTSRGPVVNEEDLAEALNSGHLAGAGVDVLRKEPPKPDNPLFLAKNCVITPHIAWAAHETRARLYQVAIENFKAYLNGNPVNNVVK</sequence>
<dbReference type="InterPro" id="IPR006139">
    <property type="entry name" value="D-isomer_2_OHA_DH_cat_dom"/>
</dbReference>
<dbReference type="InterPro" id="IPR050418">
    <property type="entry name" value="D-iso_2-hydroxyacid_DH_PdxB"/>
</dbReference>
<dbReference type="InterPro" id="IPR036291">
    <property type="entry name" value="NAD(P)-bd_dom_sf"/>
</dbReference>
<evidence type="ECO:0000313" key="8">
    <source>
        <dbReference type="Proteomes" id="UP001489509"/>
    </source>
</evidence>
<comment type="caution">
    <text evidence="7">The sequence shown here is derived from an EMBL/GenBank/DDBJ whole genome shotgun (WGS) entry which is preliminary data.</text>
</comment>
<dbReference type="RefSeq" id="WP_349217710.1">
    <property type="nucleotide sequence ID" value="NZ_JBBMFD010000001.1"/>
</dbReference>
<accession>A0ABV1DWM1</accession>
<gene>
    <name evidence="7" type="ORF">WMO26_01260</name>
</gene>
<dbReference type="InterPro" id="IPR029753">
    <property type="entry name" value="D-isomer_DH_CS"/>
</dbReference>
<evidence type="ECO:0000259" key="6">
    <source>
        <dbReference type="Pfam" id="PF02826"/>
    </source>
</evidence>
<proteinExistence type="inferred from homology"/>